<organism evidence="5 6">
    <name type="scientific">Brachybacterium rhamnosum</name>
    <dbReference type="NCBI Taxonomy" id="173361"/>
    <lineage>
        <taxon>Bacteria</taxon>
        <taxon>Bacillati</taxon>
        <taxon>Actinomycetota</taxon>
        <taxon>Actinomycetes</taxon>
        <taxon>Micrococcales</taxon>
        <taxon>Dermabacteraceae</taxon>
        <taxon>Brachybacterium</taxon>
    </lineage>
</organism>
<name>A0ABW4PWU9_9MICO</name>
<comment type="caution">
    <text evidence="5">The sequence shown here is derived from an EMBL/GenBank/DDBJ whole genome shotgun (WGS) entry which is preliminary data.</text>
</comment>
<gene>
    <name evidence="5" type="ORF">ACFSDA_08900</name>
</gene>
<evidence type="ECO:0000256" key="1">
    <source>
        <dbReference type="ARBA" id="ARBA00023450"/>
    </source>
</evidence>
<dbReference type="EMBL" id="JBHUFL010000002">
    <property type="protein sequence ID" value="MFD1835196.1"/>
    <property type="molecule type" value="Genomic_DNA"/>
</dbReference>
<proteinExistence type="inferred from homology"/>
<feature type="region of interest" description="Disordered" evidence="2">
    <location>
        <begin position="493"/>
        <end position="549"/>
    </location>
</feature>
<evidence type="ECO:0000313" key="6">
    <source>
        <dbReference type="Proteomes" id="UP001597280"/>
    </source>
</evidence>
<dbReference type="Proteomes" id="UP001597280">
    <property type="component" value="Unassembled WGS sequence"/>
</dbReference>
<dbReference type="Pfam" id="PF02720">
    <property type="entry name" value="DUF222"/>
    <property type="match status" value="1"/>
</dbReference>
<dbReference type="InterPro" id="IPR002711">
    <property type="entry name" value="HNH"/>
</dbReference>
<evidence type="ECO:0000256" key="2">
    <source>
        <dbReference type="SAM" id="MobiDB-lite"/>
    </source>
</evidence>
<dbReference type="Gene3D" id="1.10.30.50">
    <property type="match status" value="1"/>
</dbReference>
<dbReference type="InterPro" id="IPR003870">
    <property type="entry name" value="DUF222"/>
</dbReference>
<accession>A0ABW4PWU9</accession>
<feature type="domain" description="DUF222" evidence="4">
    <location>
        <begin position="143"/>
        <end position="278"/>
    </location>
</feature>
<keyword evidence="6" id="KW-1185">Reference proteome</keyword>
<protein>
    <submittedName>
        <fullName evidence="5">DUF222 domain-containing protein</fullName>
    </submittedName>
</protein>
<dbReference type="InterPro" id="IPR003615">
    <property type="entry name" value="HNH_nuc"/>
</dbReference>
<evidence type="ECO:0000259" key="3">
    <source>
        <dbReference type="Pfam" id="PF01844"/>
    </source>
</evidence>
<reference evidence="6" key="1">
    <citation type="journal article" date="2019" name="Int. J. Syst. Evol. Microbiol.">
        <title>The Global Catalogue of Microorganisms (GCM) 10K type strain sequencing project: providing services to taxonomists for standard genome sequencing and annotation.</title>
        <authorList>
            <consortium name="The Broad Institute Genomics Platform"/>
            <consortium name="The Broad Institute Genome Sequencing Center for Infectious Disease"/>
            <person name="Wu L."/>
            <person name="Ma J."/>
        </authorList>
    </citation>
    <scope>NUCLEOTIDE SEQUENCE [LARGE SCALE GENOMIC DNA]</scope>
    <source>
        <strain evidence="6">JCM 11650</strain>
    </source>
</reference>
<evidence type="ECO:0000259" key="4">
    <source>
        <dbReference type="Pfam" id="PF02720"/>
    </source>
</evidence>
<evidence type="ECO:0000313" key="5">
    <source>
        <dbReference type="EMBL" id="MFD1835196.1"/>
    </source>
</evidence>
<dbReference type="RefSeq" id="WP_343904350.1">
    <property type="nucleotide sequence ID" value="NZ_BAAAIS010000002.1"/>
</dbReference>
<dbReference type="CDD" id="cd00085">
    <property type="entry name" value="HNHc"/>
    <property type="match status" value="1"/>
</dbReference>
<comment type="similarity">
    <text evidence="1">Belongs to the Rv1128c/1148c/1588c/1702c/1945/3466 family.</text>
</comment>
<dbReference type="Pfam" id="PF01844">
    <property type="entry name" value="HNH"/>
    <property type="match status" value="1"/>
</dbReference>
<sequence>MSTTPRSPAAQEGPTPFRATAASLRDGDLAGLGHLLGDVAHCLADLAAEPGELFTPEAPTTAAEAGSRTLVHLLAVQQDLRAALQVLEARTAVALETQTRREVEARARDEAAHEQAALPSPTALDDRAAAIARRDLSLISSRSPAHAGRALAVAHRLVEEMPQVRTALARHLLSPEVATALATATATVTSAQRREVDAALGERLPYLDGAGLRDWRDEAHGIIAGLDPEGATLRHRRARRTRSVTLTPGADGMARFSALLPAVDAHLVHKRLSLEAERRRADGASDGHVAIMADSLVDTVLGREGAMEQVELDVGVIITDRALLLPDSGDPARIAGYGAVPPEAIREQLRACLTPPAPSSVDHPVADPFGADGPEVRAVLRRLYTHPTSGELVAVESQGRAFPAALGRFLTWRDTSCRGPFCNAAARQHDHVHPHARGGPTSARNGQELCAHCNDKEQQLARVETIGAAAEHADPPGGTAQQSPPAHRVAWTGHSGVTRVTGPRPLVRPLPAKRAPSVSASPGSSTQESLRTHLRRRRRPPAPAHPLGVALERLLAGHRPPRG</sequence>
<feature type="domain" description="HNH" evidence="3">
    <location>
        <begin position="425"/>
        <end position="458"/>
    </location>
</feature>
<feature type="compositionally biased region" description="Polar residues" evidence="2">
    <location>
        <begin position="518"/>
        <end position="529"/>
    </location>
</feature>